<dbReference type="InterPro" id="IPR018551">
    <property type="entry name" value="DUF2007"/>
</dbReference>
<accession>A0A4R6IAL5</accession>
<dbReference type="OrthoDB" id="1467917at2"/>
<sequence>MENNWTKVFSSEDAITAEIIKQSLIENDIPAVVLNQQDSSYKVFGLNNVMVQNENVERAKAHIEADSSNED</sequence>
<dbReference type="AlphaFoldDB" id="A0A4R6IAL5"/>
<evidence type="ECO:0000313" key="2">
    <source>
        <dbReference type="EMBL" id="TDO19240.1"/>
    </source>
</evidence>
<proteinExistence type="predicted"/>
<feature type="domain" description="DUF2007" evidence="1">
    <location>
        <begin position="5"/>
        <end position="61"/>
    </location>
</feature>
<comment type="caution">
    <text evidence="2">The sequence shown here is derived from an EMBL/GenBank/DDBJ whole genome shotgun (WGS) entry which is preliminary data.</text>
</comment>
<name>A0A4R6IAL5_9SPHI</name>
<dbReference type="Pfam" id="PF09413">
    <property type="entry name" value="DUF2007"/>
    <property type="match status" value="1"/>
</dbReference>
<protein>
    <submittedName>
        <fullName evidence="2">Putative signal transducing protein</fullName>
    </submittedName>
</protein>
<evidence type="ECO:0000259" key="1">
    <source>
        <dbReference type="Pfam" id="PF09413"/>
    </source>
</evidence>
<dbReference type="Proteomes" id="UP000295499">
    <property type="component" value="Unassembled WGS sequence"/>
</dbReference>
<reference evidence="2 3" key="1">
    <citation type="submission" date="2019-03" db="EMBL/GenBank/DDBJ databases">
        <title>Genomic Encyclopedia of Archaeal and Bacterial Type Strains, Phase II (KMG-II): from individual species to whole genera.</title>
        <authorList>
            <person name="Goeker M."/>
        </authorList>
    </citation>
    <scope>NUCLEOTIDE SEQUENCE [LARGE SCALE GENOMIC DNA]</scope>
    <source>
        <strain evidence="2 3">DSM 19034</strain>
    </source>
</reference>
<gene>
    <name evidence="2" type="ORF">CLV32_4479</name>
</gene>
<dbReference type="RefSeq" id="WP_133559080.1">
    <property type="nucleotide sequence ID" value="NZ_SNWM01000007.1"/>
</dbReference>
<dbReference type="Gene3D" id="3.30.70.790">
    <property type="entry name" value="UreE, C-terminal domain"/>
    <property type="match status" value="1"/>
</dbReference>
<keyword evidence="3" id="KW-1185">Reference proteome</keyword>
<dbReference type="EMBL" id="SNWM01000007">
    <property type="protein sequence ID" value="TDO19240.1"/>
    <property type="molecule type" value="Genomic_DNA"/>
</dbReference>
<evidence type="ECO:0000313" key="3">
    <source>
        <dbReference type="Proteomes" id="UP000295499"/>
    </source>
</evidence>
<organism evidence="2 3">
    <name type="scientific">Pedobacter duraquae</name>
    <dbReference type="NCBI Taxonomy" id="425511"/>
    <lineage>
        <taxon>Bacteria</taxon>
        <taxon>Pseudomonadati</taxon>
        <taxon>Bacteroidota</taxon>
        <taxon>Sphingobacteriia</taxon>
        <taxon>Sphingobacteriales</taxon>
        <taxon>Sphingobacteriaceae</taxon>
        <taxon>Pedobacter</taxon>
    </lineage>
</organism>